<keyword evidence="8 11" id="KW-0472">Membrane</keyword>
<evidence type="ECO:0000256" key="4">
    <source>
        <dbReference type="ARBA" id="ARBA00022475"/>
    </source>
</evidence>
<feature type="transmembrane region" description="Helical" evidence="11">
    <location>
        <begin position="76"/>
        <end position="99"/>
    </location>
</feature>
<dbReference type="RefSeq" id="WP_422919488.1">
    <property type="nucleotide sequence ID" value="NZ_JAMZEJ010000004.1"/>
</dbReference>
<keyword evidence="9" id="KW-0564">Palmitate</keyword>
<accession>A0ABT1VZE0</accession>
<dbReference type="EMBL" id="JAMZEJ010000004">
    <property type="protein sequence ID" value="MCQ8240750.1"/>
    <property type="molecule type" value="Genomic_DNA"/>
</dbReference>
<comment type="caution">
    <text evidence="12">The sequence shown here is derived from an EMBL/GenBank/DDBJ whole genome shotgun (WGS) entry which is preliminary data.</text>
</comment>
<keyword evidence="13" id="KW-1185">Reference proteome</keyword>
<evidence type="ECO:0000313" key="13">
    <source>
        <dbReference type="Proteomes" id="UP001524547"/>
    </source>
</evidence>
<evidence type="ECO:0000256" key="2">
    <source>
        <dbReference type="ARBA" id="ARBA00008208"/>
    </source>
</evidence>
<reference evidence="12 13" key="1">
    <citation type="submission" date="2022-06" db="EMBL/GenBank/DDBJ databases">
        <title>Rhizosaccharibacter gen. nov. sp. nov. KSS12, endophytic bacteria isolated from sugarcane.</title>
        <authorList>
            <person name="Pitiwittayakul N."/>
        </authorList>
    </citation>
    <scope>NUCLEOTIDE SEQUENCE [LARGE SCALE GENOMIC DNA]</scope>
    <source>
        <strain evidence="12 13">KSS12</strain>
    </source>
</reference>
<evidence type="ECO:0000256" key="1">
    <source>
        <dbReference type="ARBA" id="ARBA00004141"/>
    </source>
</evidence>
<sequence length="102" mass="10879">MHPRLQLDAAIAPHPFRNPSRIATVLFPLMLPGCTGAPAMNVVGSFFPAWMLCALIGIASAVVLRQVLMLCGLESYVVAPLLTHGAVALAVTLSVWLLFFGH</sequence>
<evidence type="ECO:0000256" key="8">
    <source>
        <dbReference type="ARBA" id="ARBA00023136"/>
    </source>
</evidence>
<feature type="transmembrane region" description="Helical" evidence="11">
    <location>
        <begin position="46"/>
        <end position="64"/>
    </location>
</feature>
<comment type="subcellular location">
    <subcellularLocation>
        <location evidence="1">Membrane</location>
        <topology evidence="1">Multi-pass membrane protein</topology>
    </subcellularLocation>
</comment>
<gene>
    <name evidence="12" type="ORF">NFI88_07840</name>
</gene>
<evidence type="ECO:0000256" key="11">
    <source>
        <dbReference type="SAM" id="Phobius"/>
    </source>
</evidence>
<protein>
    <recommendedName>
        <fullName evidence="3">Uncharacterized protein YtcA</fullName>
    </recommendedName>
</protein>
<name>A0ABT1VZE0_9PROT</name>
<comment type="similarity">
    <text evidence="2">Belongs to the YtcA family.</text>
</comment>
<evidence type="ECO:0000313" key="12">
    <source>
        <dbReference type="EMBL" id="MCQ8240750.1"/>
    </source>
</evidence>
<keyword evidence="4" id="KW-1003">Cell membrane</keyword>
<dbReference type="Proteomes" id="UP001524547">
    <property type="component" value="Unassembled WGS sequence"/>
</dbReference>
<proteinExistence type="inferred from homology"/>
<keyword evidence="6" id="KW-0732">Signal</keyword>
<evidence type="ECO:0000256" key="7">
    <source>
        <dbReference type="ARBA" id="ARBA00022989"/>
    </source>
</evidence>
<keyword evidence="5 11" id="KW-0812">Transmembrane</keyword>
<organism evidence="12 13">
    <name type="scientific">Rhizosaccharibacter radicis</name>
    <dbReference type="NCBI Taxonomy" id="2782605"/>
    <lineage>
        <taxon>Bacteria</taxon>
        <taxon>Pseudomonadati</taxon>
        <taxon>Pseudomonadota</taxon>
        <taxon>Alphaproteobacteria</taxon>
        <taxon>Acetobacterales</taxon>
        <taxon>Acetobacteraceae</taxon>
        <taxon>Rhizosaccharibacter</taxon>
    </lineage>
</organism>
<evidence type="ECO:0000256" key="5">
    <source>
        <dbReference type="ARBA" id="ARBA00022692"/>
    </source>
</evidence>
<evidence type="ECO:0000256" key="3">
    <source>
        <dbReference type="ARBA" id="ARBA00021237"/>
    </source>
</evidence>
<evidence type="ECO:0000256" key="10">
    <source>
        <dbReference type="ARBA" id="ARBA00023288"/>
    </source>
</evidence>
<keyword evidence="10 12" id="KW-0449">Lipoprotein</keyword>
<evidence type="ECO:0000256" key="9">
    <source>
        <dbReference type="ARBA" id="ARBA00023139"/>
    </source>
</evidence>
<dbReference type="InterPro" id="IPR031381">
    <property type="entry name" value="YtcA"/>
</dbReference>
<evidence type="ECO:0000256" key="6">
    <source>
        <dbReference type="ARBA" id="ARBA00022729"/>
    </source>
</evidence>
<keyword evidence="7 11" id="KW-1133">Transmembrane helix</keyword>
<dbReference type="Pfam" id="PF17090">
    <property type="entry name" value="Ytca"/>
    <property type="match status" value="1"/>
</dbReference>